<protein>
    <submittedName>
        <fullName evidence="1">Protein kinase</fullName>
    </submittedName>
</protein>
<gene>
    <name evidence="1" type="ORF">PHPALM_316</name>
</gene>
<keyword evidence="2" id="KW-1185">Reference proteome</keyword>
<sequence>MCIIEVVTGKCPWGDMADTVVIEAVKEKKIPTQPTTFKDNEWKLVTRMCRFDPQKRVGIGAVIKFLEDIGVRNLIDTGGVIGSTTVDSLRTAHTKEKF</sequence>
<dbReference type="GO" id="GO:0016301">
    <property type="term" value="F:kinase activity"/>
    <property type="evidence" value="ECO:0007669"/>
    <property type="project" value="UniProtKB-KW"/>
</dbReference>
<evidence type="ECO:0000313" key="1">
    <source>
        <dbReference type="EMBL" id="POM81681.1"/>
    </source>
</evidence>
<dbReference type="AlphaFoldDB" id="A0A2P4YV39"/>
<proteinExistence type="predicted"/>
<comment type="caution">
    <text evidence="1">The sequence shown here is derived from an EMBL/GenBank/DDBJ whole genome shotgun (WGS) entry which is preliminary data.</text>
</comment>
<dbReference type="Gene3D" id="1.10.510.10">
    <property type="entry name" value="Transferase(Phosphotransferase) domain 1"/>
    <property type="match status" value="1"/>
</dbReference>
<accession>A0A2P4YV39</accession>
<evidence type="ECO:0000313" key="2">
    <source>
        <dbReference type="Proteomes" id="UP000237271"/>
    </source>
</evidence>
<dbReference type="OrthoDB" id="104900at2759"/>
<dbReference type="InterPro" id="IPR011009">
    <property type="entry name" value="Kinase-like_dom_sf"/>
</dbReference>
<keyword evidence="1" id="KW-0418">Kinase</keyword>
<dbReference type="EMBL" id="NCKW01000032">
    <property type="protein sequence ID" value="POM81681.1"/>
    <property type="molecule type" value="Genomic_DNA"/>
</dbReference>
<keyword evidence="1" id="KW-0808">Transferase</keyword>
<name>A0A2P4YV39_9STRA</name>
<dbReference type="SUPFAM" id="SSF56112">
    <property type="entry name" value="Protein kinase-like (PK-like)"/>
    <property type="match status" value="1"/>
</dbReference>
<organism evidence="1 2">
    <name type="scientific">Phytophthora palmivora</name>
    <dbReference type="NCBI Taxonomy" id="4796"/>
    <lineage>
        <taxon>Eukaryota</taxon>
        <taxon>Sar</taxon>
        <taxon>Stramenopiles</taxon>
        <taxon>Oomycota</taxon>
        <taxon>Peronosporomycetes</taxon>
        <taxon>Peronosporales</taxon>
        <taxon>Peronosporaceae</taxon>
        <taxon>Phytophthora</taxon>
    </lineage>
</organism>
<reference evidence="1 2" key="1">
    <citation type="journal article" date="2017" name="Genome Biol. Evol.">
        <title>Phytophthora megakarya and P. palmivora, closely related causal agents of cacao black pod rot, underwent increases in genome sizes and gene numbers by different mechanisms.</title>
        <authorList>
            <person name="Ali S.S."/>
            <person name="Shao J."/>
            <person name="Lary D.J."/>
            <person name="Kronmiller B."/>
            <person name="Shen D."/>
            <person name="Strem M.D."/>
            <person name="Amoako-Attah I."/>
            <person name="Akrofi A.Y."/>
            <person name="Begoude B.A."/>
            <person name="Ten Hoopen G.M."/>
            <person name="Coulibaly K."/>
            <person name="Kebe B.I."/>
            <person name="Melnick R.L."/>
            <person name="Guiltinan M.J."/>
            <person name="Tyler B.M."/>
            <person name="Meinhardt L.W."/>
            <person name="Bailey B.A."/>
        </authorList>
    </citation>
    <scope>NUCLEOTIDE SEQUENCE [LARGE SCALE GENOMIC DNA]</scope>
    <source>
        <strain evidence="2">sbr112.9</strain>
    </source>
</reference>
<dbReference type="Proteomes" id="UP000237271">
    <property type="component" value="Unassembled WGS sequence"/>
</dbReference>